<evidence type="ECO:0000313" key="3">
    <source>
        <dbReference type="Proteomes" id="UP000076727"/>
    </source>
</evidence>
<evidence type="ECO:0000256" key="1">
    <source>
        <dbReference type="SAM" id="Phobius"/>
    </source>
</evidence>
<name>A0A165TST1_9APHY</name>
<keyword evidence="3" id="KW-1185">Reference proteome</keyword>
<dbReference type="Proteomes" id="UP000076727">
    <property type="component" value="Unassembled WGS sequence"/>
</dbReference>
<sequence length="273" mass="29601">MTCGREWFQMVDAESPRRWPRVGGHRARTCLRVVAPVSSTSPPDSSGPGTAAAQVGQTNCRAGSCAAPRTLKRGSPHAHAHTDYLFGDFGARFALSLPHSAAGWLAGFSGPLVSTLAGLAVRLAILSVCAVAYRRGPQPAIGASHHVLVLSTAARLGRFWRARCRSGDPAFVYAVSWLVATSISIFALIRANERAGGRDRLIGVEDLVYVRRRCGQGAVFVTVAVPSRIDRRWPKSLWWLSAGAGMWWRTRCCHCGGRTRRGVLYVGRMYDDG</sequence>
<feature type="transmembrane region" description="Helical" evidence="1">
    <location>
        <begin position="112"/>
        <end position="133"/>
    </location>
</feature>
<keyword evidence="1" id="KW-1133">Transmembrane helix</keyword>
<dbReference type="AlphaFoldDB" id="A0A165TST1"/>
<feature type="transmembrane region" description="Helical" evidence="1">
    <location>
        <begin position="170"/>
        <end position="189"/>
    </location>
</feature>
<evidence type="ECO:0000313" key="2">
    <source>
        <dbReference type="EMBL" id="KZT73893.1"/>
    </source>
</evidence>
<dbReference type="EMBL" id="KV429035">
    <property type="protein sequence ID" value="KZT73893.1"/>
    <property type="molecule type" value="Genomic_DNA"/>
</dbReference>
<proteinExistence type="predicted"/>
<organism evidence="2 3">
    <name type="scientific">Daedalea quercina L-15889</name>
    <dbReference type="NCBI Taxonomy" id="1314783"/>
    <lineage>
        <taxon>Eukaryota</taxon>
        <taxon>Fungi</taxon>
        <taxon>Dikarya</taxon>
        <taxon>Basidiomycota</taxon>
        <taxon>Agaricomycotina</taxon>
        <taxon>Agaricomycetes</taxon>
        <taxon>Polyporales</taxon>
        <taxon>Fomitopsis</taxon>
    </lineage>
</organism>
<keyword evidence="1" id="KW-0812">Transmembrane</keyword>
<gene>
    <name evidence="2" type="ORF">DAEQUDRAFT_359932</name>
</gene>
<keyword evidence="1" id="KW-0472">Membrane</keyword>
<protein>
    <submittedName>
        <fullName evidence="2">Uncharacterized protein</fullName>
    </submittedName>
</protein>
<accession>A0A165TST1</accession>
<reference evidence="2 3" key="1">
    <citation type="journal article" date="2016" name="Mol. Biol. Evol.">
        <title>Comparative Genomics of Early-Diverging Mushroom-Forming Fungi Provides Insights into the Origins of Lignocellulose Decay Capabilities.</title>
        <authorList>
            <person name="Nagy L.G."/>
            <person name="Riley R."/>
            <person name="Tritt A."/>
            <person name="Adam C."/>
            <person name="Daum C."/>
            <person name="Floudas D."/>
            <person name="Sun H."/>
            <person name="Yadav J.S."/>
            <person name="Pangilinan J."/>
            <person name="Larsson K.H."/>
            <person name="Matsuura K."/>
            <person name="Barry K."/>
            <person name="Labutti K."/>
            <person name="Kuo R."/>
            <person name="Ohm R.A."/>
            <person name="Bhattacharya S.S."/>
            <person name="Shirouzu T."/>
            <person name="Yoshinaga Y."/>
            <person name="Martin F.M."/>
            <person name="Grigoriev I.V."/>
            <person name="Hibbett D.S."/>
        </authorList>
    </citation>
    <scope>NUCLEOTIDE SEQUENCE [LARGE SCALE GENOMIC DNA]</scope>
    <source>
        <strain evidence="2 3">L-15889</strain>
    </source>
</reference>